<dbReference type="EMBL" id="HG994369">
    <property type="protein sequence ID" value="CAF1928552.1"/>
    <property type="molecule type" value="Genomic_DNA"/>
</dbReference>
<organism evidence="1">
    <name type="scientific">Brassica napus</name>
    <name type="common">Rape</name>
    <dbReference type="NCBI Taxonomy" id="3708"/>
    <lineage>
        <taxon>Eukaryota</taxon>
        <taxon>Viridiplantae</taxon>
        <taxon>Streptophyta</taxon>
        <taxon>Embryophyta</taxon>
        <taxon>Tracheophyta</taxon>
        <taxon>Spermatophyta</taxon>
        <taxon>Magnoliopsida</taxon>
        <taxon>eudicotyledons</taxon>
        <taxon>Gunneridae</taxon>
        <taxon>Pentapetalae</taxon>
        <taxon>rosids</taxon>
        <taxon>malvids</taxon>
        <taxon>Brassicales</taxon>
        <taxon>Brassicaceae</taxon>
        <taxon>Brassiceae</taxon>
        <taxon>Brassica</taxon>
    </lineage>
</organism>
<protein>
    <submittedName>
        <fullName evidence="1">(rape) hypothetical protein</fullName>
    </submittedName>
</protein>
<sequence>MGWRVDHKRRRHLYCRFINIEHLTFFIMLTQLRNIKFSKFYC</sequence>
<dbReference type="Proteomes" id="UP001295469">
    <property type="component" value="Chromosome C05"/>
</dbReference>
<dbReference type="AlphaFoldDB" id="A0A816KMH3"/>
<proteinExistence type="predicted"/>
<accession>A0A816KMH3</accession>
<gene>
    <name evidence="1" type="ORF">DARMORV10_C05P27270.1</name>
</gene>
<evidence type="ECO:0000313" key="1">
    <source>
        <dbReference type="EMBL" id="CAF1928552.1"/>
    </source>
</evidence>
<name>A0A816KMH3_BRANA</name>
<reference evidence="1" key="1">
    <citation type="submission" date="2021-01" db="EMBL/GenBank/DDBJ databases">
        <authorList>
            <consortium name="Genoscope - CEA"/>
            <person name="William W."/>
        </authorList>
    </citation>
    <scope>NUCLEOTIDE SEQUENCE</scope>
</reference>